<feature type="transmembrane region" description="Helical" evidence="1">
    <location>
        <begin position="12"/>
        <end position="33"/>
    </location>
</feature>
<proteinExistence type="predicted"/>
<keyword evidence="3" id="KW-1185">Reference proteome</keyword>
<protein>
    <submittedName>
        <fullName evidence="2">Uncharacterized protein</fullName>
    </submittedName>
</protein>
<feature type="transmembrane region" description="Helical" evidence="1">
    <location>
        <begin position="60"/>
        <end position="81"/>
    </location>
</feature>
<feature type="transmembrane region" description="Helical" evidence="1">
    <location>
        <begin position="187"/>
        <end position="208"/>
    </location>
</feature>
<organism evidence="2 3">
    <name type="scientific">Oceanivirga miroungae</name>
    <dbReference type="NCBI Taxonomy" id="1130046"/>
    <lineage>
        <taxon>Bacteria</taxon>
        <taxon>Fusobacteriati</taxon>
        <taxon>Fusobacteriota</taxon>
        <taxon>Fusobacteriia</taxon>
        <taxon>Fusobacteriales</taxon>
        <taxon>Leptotrichiaceae</taxon>
        <taxon>Oceanivirga</taxon>
    </lineage>
</organism>
<gene>
    <name evidence="2" type="ORF">OMES3154_00627</name>
</gene>
<reference evidence="2 3" key="1">
    <citation type="submission" date="2019-10" db="EMBL/GenBank/DDBJ databases">
        <authorList>
            <person name="Blom J."/>
        </authorList>
    </citation>
    <scope>NUCLEOTIDE SEQUENCE [LARGE SCALE GENOMIC DNA]</scope>
    <source>
        <strain evidence="2 3">ES3154-GLU</strain>
    </source>
</reference>
<dbReference type="RefSeq" id="WP_156683348.1">
    <property type="nucleotide sequence ID" value="NZ_CABWIB010000001.1"/>
</dbReference>
<keyword evidence="1" id="KW-0812">Transmembrane</keyword>
<accession>A0A6I8MCX5</accession>
<evidence type="ECO:0000313" key="3">
    <source>
        <dbReference type="Proteomes" id="UP000419017"/>
    </source>
</evidence>
<keyword evidence="1" id="KW-1133">Transmembrane helix</keyword>
<dbReference type="Proteomes" id="UP000419017">
    <property type="component" value="Unassembled WGS sequence"/>
</dbReference>
<dbReference type="EMBL" id="CABWIB010000001">
    <property type="protein sequence ID" value="VWL85342.1"/>
    <property type="molecule type" value="Genomic_DNA"/>
</dbReference>
<name>A0A6I8MCX5_9FUSO</name>
<evidence type="ECO:0000313" key="2">
    <source>
        <dbReference type="EMBL" id="VWL85342.1"/>
    </source>
</evidence>
<dbReference type="AlphaFoldDB" id="A0A6I8MCX5"/>
<evidence type="ECO:0000256" key="1">
    <source>
        <dbReference type="SAM" id="Phobius"/>
    </source>
</evidence>
<keyword evidence="1" id="KW-0472">Membrane</keyword>
<sequence>MDRLKKLTILSSIWNLVIFLLLFFQSSIIFEIVRENLFPSLKFIKPLFDDKIISFIKSQIILTIITIVIMILVEIVLFFVINTILQKKYNKYINFKYYKYLNIYFIISILILLFTIGYYSINILNHYNGIYFNMNNKTLNSIIEILKNTEFTNMVNVETFINLSIEKIKNDSEIYKFVIEVLNFIDAIYYIKLIFYKLSYILLVFGIYKNIRIYLSIDEKGM</sequence>
<feature type="transmembrane region" description="Helical" evidence="1">
    <location>
        <begin position="101"/>
        <end position="121"/>
    </location>
</feature>